<gene>
    <name evidence="12" type="ORF">CAPTEDRAFT_219731</name>
</gene>
<dbReference type="AlphaFoldDB" id="R7V3L4"/>
<reference evidence="14" key="1">
    <citation type="submission" date="2012-12" db="EMBL/GenBank/DDBJ databases">
        <authorList>
            <person name="Hellsten U."/>
            <person name="Grimwood J."/>
            <person name="Chapman J.A."/>
            <person name="Shapiro H."/>
            <person name="Aerts A."/>
            <person name="Otillar R.P."/>
            <person name="Terry A.Y."/>
            <person name="Boore J.L."/>
            <person name="Simakov O."/>
            <person name="Marletaz F."/>
            <person name="Cho S.-J."/>
            <person name="Edsinger-Gonzales E."/>
            <person name="Havlak P."/>
            <person name="Kuo D.-H."/>
            <person name="Larsson T."/>
            <person name="Lv J."/>
            <person name="Arendt D."/>
            <person name="Savage R."/>
            <person name="Osoegawa K."/>
            <person name="de Jong P."/>
            <person name="Lindberg D.R."/>
            <person name="Seaver E.C."/>
            <person name="Weisblat D.A."/>
            <person name="Putnam N.H."/>
            <person name="Grigoriev I.V."/>
            <person name="Rokhsar D.S."/>
        </authorList>
    </citation>
    <scope>NUCLEOTIDE SEQUENCE</scope>
    <source>
        <strain evidence="14">I ESC-2004</strain>
    </source>
</reference>
<feature type="domain" description="SH3" evidence="11">
    <location>
        <begin position="403"/>
        <end position="463"/>
    </location>
</feature>
<organism evidence="12">
    <name type="scientific">Capitella teleta</name>
    <name type="common">Polychaete worm</name>
    <dbReference type="NCBI Taxonomy" id="283909"/>
    <lineage>
        <taxon>Eukaryota</taxon>
        <taxon>Metazoa</taxon>
        <taxon>Spiralia</taxon>
        <taxon>Lophotrochozoa</taxon>
        <taxon>Annelida</taxon>
        <taxon>Polychaeta</taxon>
        <taxon>Sedentaria</taxon>
        <taxon>Scolecida</taxon>
        <taxon>Capitellidae</taxon>
        <taxon>Capitella</taxon>
    </lineage>
</organism>
<dbReference type="OrthoDB" id="5327538at2759"/>
<evidence type="ECO:0000256" key="6">
    <source>
        <dbReference type="ARBA" id="ARBA00023002"/>
    </source>
</evidence>
<dbReference type="Pfam" id="PF00106">
    <property type="entry name" value="adh_short"/>
    <property type="match status" value="1"/>
</dbReference>
<proteinExistence type="inferred from homology"/>
<dbReference type="SUPFAM" id="SSF55718">
    <property type="entry name" value="SCP-like"/>
    <property type="match status" value="1"/>
</dbReference>
<dbReference type="HOGENOM" id="CLU_389463_0_0_1"/>
<dbReference type="InterPro" id="IPR036527">
    <property type="entry name" value="SCP2_sterol-bd_dom_sf"/>
</dbReference>
<keyword evidence="14" id="KW-1185">Reference proteome</keyword>
<dbReference type="InterPro" id="IPR003033">
    <property type="entry name" value="SCP2_sterol-bd_dom"/>
</dbReference>
<dbReference type="FunFam" id="3.40.50.720:FF:000301">
    <property type="entry name" value="Hydroxysteroid dehydrogenase like 2"/>
    <property type="match status" value="1"/>
</dbReference>
<keyword evidence="7" id="KW-0496">Mitochondrion</keyword>
<evidence type="ECO:0000313" key="14">
    <source>
        <dbReference type="Proteomes" id="UP000014760"/>
    </source>
</evidence>
<reference evidence="13" key="3">
    <citation type="submission" date="2015-06" db="UniProtKB">
        <authorList>
            <consortium name="EnsemblMetazoa"/>
        </authorList>
    </citation>
    <scope>IDENTIFICATION</scope>
</reference>
<feature type="domain" description="SH3" evidence="11">
    <location>
        <begin position="564"/>
        <end position="628"/>
    </location>
</feature>
<accession>R7V3L4</accession>
<dbReference type="EMBL" id="KB297541">
    <property type="protein sequence ID" value="ELU10395.1"/>
    <property type="molecule type" value="Genomic_DNA"/>
</dbReference>
<dbReference type="Gene3D" id="3.30.1050.10">
    <property type="entry name" value="SCP2 sterol-binding domain"/>
    <property type="match status" value="1"/>
</dbReference>
<dbReference type="GO" id="GO:0016491">
    <property type="term" value="F:oxidoreductase activity"/>
    <property type="evidence" value="ECO:0007669"/>
    <property type="project" value="UniProtKB-KW"/>
</dbReference>
<keyword evidence="8" id="KW-0576">Peroxisome</keyword>
<dbReference type="InterPro" id="IPR001452">
    <property type="entry name" value="SH3_domain"/>
</dbReference>
<evidence type="ECO:0000313" key="13">
    <source>
        <dbReference type="EnsemblMetazoa" id="CapteP219731"/>
    </source>
</evidence>
<evidence type="ECO:0000256" key="5">
    <source>
        <dbReference type="ARBA" id="ARBA00022857"/>
    </source>
</evidence>
<comment type="similarity">
    <text evidence="3">Belongs to the short-chain dehydrogenases/reductases (SDR) family.</text>
</comment>
<keyword evidence="6" id="KW-0560">Oxidoreductase</keyword>
<dbReference type="PROSITE" id="PS50002">
    <property type="entry name" value="SH3"/>
    <property type="match status" value="2"/>
</dbReference>
<dbReference type="PANTHER" id="PTHR42808">
    <property type="entry name" value="HYDROXYSTEROID DEHYDROGENASE-LIKE PROTEIN 2"/>
    <property type="match status" value="1"/>
</dbReference>
<sequence>MASVGSADVEAKAALYRTHLFMFSDVLLASQLHVDAAGGKGLACCVDIQKEDAVKQAVEEAVATFGGIDTLINNASAIHLTGTMETPMKRYDLMHSINTRGTFLCSKYCLPHLKKSPNPHILNISPPLSMKPKWFKDNVAYTMAKYGMSMCALGMAEEFRADGVAVNTLWPRTAIYTAVMAMLGGGEAVKPQCRTPEIMSDAAYAILTRDSRSFTGNFCVDDDILKEEGMTDFTKYNYVENPTLLPDFFLEEAGDREQFLGQLTEQGGKPKDFSQAGSDLEKTFKAVEGLLSADLVKTVNGVFAFDLGDAGSFYLDLKNGNGAAGKGPAPQGEANVNMILNAENFVKMFAGKLNPTTAFMSGKLKIKGKTSRSVPWSLGVGRLTGSDSLDTLVHLEAMKDNESPKPTMVIVQDFKPCVEDELAVSRGQTVRLIFQENDWMFVEKCEGSGQGFVPYTYCLPIRDEQLSTLNEESTSLRIPLVDLSGNFRDSCSVGQSTESSEDQCGGPWSTGQILTNGAKSRPSNVHRPIDYTRTSELTPDAINDSAANADVQPHATWCNSFEKRNLGKYIVLFNYWSEDENDACVQRGDFVTLLNKDDPDWFWISRKTKAGNPLEGFVPSNYLSPAVVRESYEDSSMLPYDGTRRRKSPALMVCTRDYRTELGEDFNLREGDVVQVLDSTSSEDEFVLVFALDSQQTVHIRRSCIRPLD</sequence>
<reference evidence="12 14" key="2">
    <citation type="journal article" date="2013" name="Nature">
        <title>Insights into bilaterian evolution from three spiralian genomes.</title>
        <authorList>
            <person name="Simakov O."/>
            <person name="Marletaz F."/>
            <person name="Cho S.J."/>
            <person name="Edsinger-Gonzales E."/>
            <person name="Havlak P."/>
            <person name="Hellsten U."/>
            <person name="Kuo D.H."/>
            <person name="Larsson T."/>
            <person name="Lv J."/>
            <person name="Arendt D."/>
            <person name="Savage R."/>
            <person name="Osoegawa K."/>
            <person name="de Jong P."/>
            <person name="Grimwood J."/>
            <person name="Chapman J.A."/>
            <person name="Shapiro H."/>
            <person name="Aerts A."/>
            <person name="Otillar R.P."/>
            <person name="Terry A.Y."/>
            <person name="Boore J.L."/>
            <person name="Grigoriev I.V."/>
            <person name="Lindberg D.R."/>
            <person name="Seaver E.C."/>
            <person name="Weisblat D.A."/>
            <person name="Putnam N.H."/>
            <person name="Rokhsar D.S."/>
        </authorList>
    </citation>
    <scope>NUCLEOTIDE SEQUENCE</scope>
    <source>
        <strain evidence="12 14">I ESC-2004</strain>
    </source>
</reference>
<dbReference type="InterPro" id="IPR036028">
    <property type="entry name" value="SH3-like_dom_sf"/>
</dbReference>
<dbReference type="GO" id="GO:0005777">
    <property type="term" value="C:peroxisome"/>
    <property type="evidence" value="ECO:0007669"/>
    <property type="project" value="UniProtKB-SubCell"/>
</dbReference>
<evidence type="ECO:0000256" key="8">
    <source>
        <dbReference type="ARBA" id="ARBA00023140"/>
    </source>
</evidence>
<protein>
    <recommendedName>
        <fullName evidence="9">Hydroxysteroid dehydrogenase-like protein 2</fullName>
    </recommendedName>
</protein>
<keyword evidence="4 10" id="KW-0728">SH3 domain</keyword>
<comment type="subcellular location">
    <subcellularLocation>
        <location evidence="1">Mitochondrion</location>
    </subcellularLocation>
    <subcellularLocation>
        <location evidence="2">Peroxisome</location>
    </subcellularLocation>
</comment>
<dbReference type="InterPro" id="IPR036291">
    <property type="entry name" value="NAD(P)-bd_dom_sf"/>
</dbReference>
<evidence type="ECO:0000313" key="12">
    <source>
        <dbReference type="EMBL" id="ELU10395.1"/>
    </source>
</evidence>
<evidence type="ECO:0000256" key="9">
    <source>
        <dbReference type="ARBA" id="ARBA00040243"/>
    </source>
</evidence>
<dbReference type="NCBIfam" id="NF006133">
    <property type="entry name" value="PRK08278.1"/>
    <property type="match status" value="1"/>
</dbReference>
<dbReference type="EMBL" id="AMQN01006079">
    <property type="status" value="NOT_ANNOTATED_CDS"/>
    <property type="molecule type" value="Genomic_DNA"/>
</dbReference>
<dbReference type="EnsemblMetazoa" id="CapteT219731">
    <property type="protein sequence ID" value="CapteP219731"/>
    <property type="gene ID" value="CapteG219731"/>
</dbReference>
<dbReference type="PANTHER" id="PTHR42808:SF3">
    <property type="entry name" value="HYDROXYSTEROID DEHYDROGENASE-LIKE PROTEIN 2"/>
    <property type="match status" value="1"/>
</dbReference>
<keyword evidence="5" id="KW-0521">NADP</keyword>
<dbReference type="Pfam" id="PF02036">
    <property type="entry name" value="SCP2"/>
    <property type="match status" value="1"/>
</dbReference>
<dbReference type="GO" id="GO:0005739">
    <property type="term" value="C:mitochondrion"/>
    <property type="evidence" value="ECO:0007669"/>
    <property type="project" value="UniProtKB-SubCell"/>
</dbReference>
<dbReference type="Gene3D" id="3.40.50.720">
    <property type="entry name" value="NAD(P)-binding Rossmann-like Domain"/>
    <property type="match status" value="1"/>
</dbReference>
<evidence type="ECO:0000256" key="7">
    <source>
        <dbReference type="ARBA" id="ARBA00023128"/>
    </source>
</evidence>
<dbReference type="CDD" id="cd00174">
    <property type="entry name" value="SH3"/>
    <property type="match status" value="1"/>
</dbReference>
<evidence type="ECO:0000256" key="3">
    <source>
        <dbReference type="ARBA" id="ARBA00006484"/>
    </source>
</evidence>
<dbReference type="SMART" id="SM00326">
    <property type="entry name" value="SH3"/>
    <property type="match status" value="2"/>
</dbReference>
<dbReference type="SUPFAM" id="SSF50044">
    <property type="entry name" value="SH3-domain"/>
    <property type="match status" value="2"/>
</dbReference>
<dbReference type="InterPro" id="IPR051935">
    <property type="entry name" value="HSDL2"/>
</dbReference>
<dbReference type="EMBL" id="AMQN01006077">
    <property type="status" value="NOT_ANNOTATED_CDS"/>
    <property type="molecule type" value="Genomic_DNA"/>
</dbReference>
<dbReference type="STRING" id="283909.R7V3L4"/>
<dbReference type="SUPFAM" id="SSF51735">
    <property type="entry name" value="NAD(P)-binding Rossmann-fold domains"/>
    <property type="match status" value="1"/>
</dbReference>
<evidence type="ECO:0000256" key="1">
    <source>
        <dbReference type="ARBA" id="ARBA00004173"/>
    </source>
</evidence>
<dbReference type="EMBL" id="AMQN01006078">
    <property type="status" value="NOT_ANNOTATED_CDS"/>
    <property type="molecule type" value="Genomic_DNA"/>
</dbReference>
<name>R7V3L4_CAPTE</name>
<dbReference type="Proteomes" id="UP000014760">
    <property type="component" value="Unassembled WGS sequence"/>
</dbReference>
<evidence type="ECO:0000256" key="2">
    <source>
        <dbReference type="ARBA" id="ARBA00004275"/>
    </source>
</evidence>
<evidence type="ECO:0000259" key="11">
    <source>
        <dbReference type="PROSITE" id="PS50002"/>
    </source>
</evidence>
<dbReference type="Pfam" id="PF07653">
    <property type="entry name" value="SH3_2"/>
    <property type="match status" value="2"/>
</dbReference>
<evidence type="ECO:0000256" key="4">
    <source>
        <dbReference type="ARBA" id="ARBA00022443"/>
    </source>
</evidence>
<evidence type="ECO:0000256" key="10">
    <source>
        <dbReference type="PROSITE-ProRule" id="PRU00192"/>
    </source>
</evidence>
<dbReference type="Gene3D" id="2.30.30.40">
    <property type="entry name" value="SH3 Domains"/>
    <property type="match status" value="2"/>
</dbReference>
<dbReference type="InterPro" id="IPR002347">
    <property type="entry name" value="SDR_fam"/>
</dbReference>